<protein>
    <submittedName>
        <fullName evidence="1">Uncharacterized protein</fullName>
    </submittedName>
</protein>
<accession>A0A481ZDB2</accession>
<evidence type="ECO:0000313" key="1">
    <source>
        <dbReference type="EMBL" id="QBK93029.1"/>
    </source>
</evidence>
<gene>
    <name evidence="1" type="ORF">LCPAC403_01630</name>
</gene>
<dbReference type="EMBL" id="MK500589">
    <property type="protein sequence ID" value="QBK93029.1"/>
    <property type="molecule type" value="Genomic_DNA"/>
</dbReference>
<organism evidence="1">
    <name type="scientific">Pithovirus LCPAC403</name>
    <dbReference type="NCBI Taxonomy" id="2506596"/>
    <lineage>
        <taxon>Viruses</taxon>
        <taxon>Pithoviruses</taxon>
    </lineage>
</organism>
<name>A0A481ZDB2_9VIRU</name>
<sequence length="79" mass="9227">MSTTQESKKRLFIINKISLVTDPKNWTMDSMPRLMYEGDRDASEYVINNPKMNRKSIRLIRSVVLRETEGPVLNLIDID</sequence>
<reference evidence="1" key="1">
    <citation type="journal article" date="2019" name="MBio">
        <title>Virus Genomes from Deep Sea Sediments Expand the Ocean Megavirome and Support Independent Origins of Viral Gigantism.</title>
        <authorList>
            <person name="Backstrom D."/>
            <person name="Yutin N."/>
            <person name="Jorgensen S.L."/>
            <person name="Dharamshi J."/>
            <person name="Homa F."/>
            <person name="Zaremba-Niedwiedzka K."/>
            <person name="Spang A."/>
            <person name="Wolf Y.I."/>
            <person name="Koonin E.V."/>
            <person name="Ettema T.J."/>
        </authorList>
    </citation>
    <scope>NUCLEOTIDE SEQUENCE</scope>
</reference>
<proteinExistence type="predicted"/>